<reference evidence="1" key="1">
    <citation type="journal article" date="2014" name="Int. J. Syst. Evol. Microbiol.">
        <title>Complete genome sequence of Corynebacterium casei LMG S-19264T (=DSM 44701T), isolated from a smear-ripened cheese.</title>
        <authorList>
            <consortium name="US DOE Joint Genome Institute (JGI-PGF)"/>
            <person name="Walter F."/>
            <person name="Albersmeier A."/>
            <person name="Kalinowski J."/>
            <person name="Ruckert C."/>
        </authorList>
    </citation>
    <scope>NUCLEOTIDE SEQUENCE</scope>
    <source>
        <strain evidence="1">CGMCC 1.12997</strain>
    </source>
</reference>
<organism evidence="1 2">
    <name type="scientific">Edaphobacter dinghuensis</name>
    <dbReference type="NCBI Taxonomy" id="1560005"/>
    <lineage>
        <taxon>Bacteria</taxon>
        <taxon>Pseudomonadati</taxon>
        <taxon>Acidobacteriota</taxon>
        <taxon>Terriglobia</taxon>
        <taxon>Terriglobales</taxon>
        <taxon>Acidobacteriaceae</taxon>
        <taxon>Edaphobacter</taxon>
    </lineage>
</organism>
<sequence length="54" mass="6094">MSEKQAKEAAAQYMKDQAEIMKKYGETPKMSGSTYKTAVRDTTRTFQTISAKVK</sequence>
<dbReference type="Proteomes" id="UP000647241">
    <property type="component" value="Unassembled WGS sequence"/>
</dbReference>
<name>A0A917HNC5_9BACT</name>
<dbReference type="AlphaFoldDB" id="A0A917HNC5"/>
<gene>
    <name evidence="1" type="ORF">GCM10011585_29630</name>
</gene>
<dbReference type="EMBL" id="BMGT01000003">
    <property type="protein sequence ID" value="GGG83956.1"/>
    <property type="molecule type" value="Genomic_DNA"/>
</dbReference>
<evidence type="ECO:0000313" key="2">
    <source>
        <dbReference type="Proteomes" id="UP000647241"/>
    </source>
</evidence>
<protein>
    <submittedName>
        <fullName evidence="1">Uncharacterized protein</fullName>
    </submittedName>
</protein>
<proteinExistence type="predicted"/>
<reference evidence="1" key="2">
    <citation type="submission" date="2020-09" db="EMBL/GenBank/DDBJ databases">
        <authorList>
            <person name="Sun Q."/>
            <person name="Zhou Y."/>
        </authorList>
    </citation>
    <scope>NUCLEOTIDE SEQUENCE</scope>
    <source>
        <strain evidence="1">CGMCC 1.12997</strain>
    </source>
</reference>
<dbReference type="RefSeq" id="WP_188554949.1">
    <property type="nucleotide sequence ID" value="NZ_BMGT01000003.1"/>
</dbReference>
<keyword evidence="2" id="KW-1185">Reference proteome</keyword>
<comment type="caution">
    <text evidence="1">The sequence shown here is derived from an EMBL/GenBank/DDBJ whole genome shotgun (WGS) entry which is preliminary data.</text>
</comment>
<accession>A0A917HNC5</accession>
<evidence type="ECO:0000313" key="1">
    <source>
        <dbReference type="EMBL" id="GGG83956.1"/>
    </source>
</evidence>